<dbReference type="GO" id="GO:0016020">
    <property type="term" value="C:membrane"/>
    <property type="evidence" value="ECO:0007669"/>
    <property type="project" value="UniProtKB-SubCell"/>
</dbReference>
<evidence type="ECO:0000256" key="2">
    <source>
        <dbReference type="ARBA" id="ARBA00022692"/>
    </source>
</evidence>
<name>A0A3R9PBH3_9BACI</name>
<sequence length="155" mass="17686">MNALALTIILNQLEPLFGISFQKEMIFIAALMDFLRQLSTVQLPVLLFSSALFLFFILLRVKGVPFPALVIVVISGCFVYLFQLEEVGIEKVGMIRAGLPTWGIPELRRKMERTEVAYQTAGQKVKSVTFLPLKIMKQQQKDKCQHQERLSKQDL</sequence>
<dbReference type="Proteomes" id="UP000275076">
    <property type="component" value="Unassembled WGS sequence"/>
</dbReference>
<keyword evidence="4 5" id="KW-0472">Membrane</keyword>
<gene>
    <name evidence="7" type="ORF">D7Z54_02460</name>
</gene>
<feature type="domain" description="SLC26A/SulP transporter" evidence="6">
    <location>
        <begin position="1"/>
        <end position="110"/>
    </location>
</feature>
<evidence type="ECO:0000259" key="6">
    <source>
        <dbReference type="Pfam" id="PF00916"/>
    </source>
</evidence>
<dbReference type="InterPro" id="IPR001902">
    <property type="entry name" value="SLC26A/SulP_fam"/>
</dbReference>
<keyword evidence="3 5" id="KW-1133">Transmembrane helix</keyword>
<feature type="transmembrane region" description="Helical" evidence="5">
    <location>
        <begin position="42"/>
        <end position="59"/>
    </location>
</feature>
<dbReference type="GO" id="GO:0055085">
    <property type="term" value="P:transmembrane transport"/>
    <property type="evidence" value="ECO:0007669"/>
    <property type="project" value="InterPro"/>
</dbReference>
<reference evidence="7 8" key="1">
    <citation type="submission" date="2018-10" db="EMBL/GenBank/DDBJ databases">
        <title>Draft genome sequence of Bacillus salarius IM0101, isolated from a hypersaline soil in Inner Mongolia, China.</title>
        <authorList>
            <person name="Yamprayoonswat W."/>
            <person name="Boonvisut S."/>
            <person name="Jumpathong W."/>
            <person name="Sittihan S."/>
            <person name="Ruangsuj P."/>
            <person name="Wanthongcharoen S."/>
            <person name="Thongpramul N."/>
            <person name="Pimmason S."/>
            <person name="Yu B."/>
            <person name="Yasawong M."/>
        </authorList>
    </citation>
    <scope>NUCLEOTIDE SEQUENCE [LARGE SCALE GENOMIC DNA]</scope>
    <source>
        <strain evidence="7 8">IM0101</strain>
    </source>
</reference>
<evidence type="ECO:0000256" key="3">
    <source>
        <dbReference type="ARBA" id="ARBA00022989"/>
    </source>
</evidence>
<keyword evidence="8" id="KW-1185">Reference proteome</keyword>
<dbReference type="PANTHER" id="PTHR11814">
    <property type="entry name" value="SULFATE TRANSPORTER"/>
    <property type="match status" value="1"/>
</dbReference>
<dbReference type="OrthoDB" id="9771198at2"/>
<evidence type="ECO:0000256" key="5">
    <source>
        <dbReference type="SAM" id="Phobius"/>
    </source>
</evidence>
<dbReference type="AlphaFoldDB" id="A0A3R9PBH3"/>
<dbReference type="EMBL" id="RBVX01000002">
    <property type="protein sequence ID" value="RSL34723.1"/>
    <property type="molecule type" value="Genomic_DNA"/>
</dbReference>
<keyword evidence="2 5" id="KW-0812">Transmembrane</keyword>
<comment type="caution">
    <text evidence="7">The sequence shown here is derived from an EMBL/GenBank/DDBJ whole genome shotgun (WGS) entry which is preliminary data.</text>
</comment>
<evidence type="ECO:0000256" key="4">
    <source>
        <dbReference type="ARBA" id="ARBA00023136"/>
    </source>
</evidence>
<comment type="subcellular location">
    <subcellularLocation>
        <location evidence="1">Membrane</location>
        <topology evidence="1">Multi-pass membrane protein</topology>
    </subcellularLocation>
</comment>
<organism evidence="7 8">
    <name type="scientific">Salibacterium salarium</name>
    <dbReference type="NCBI Taxonomy" id="284579"/>
    <lineage>
        <taxon>Bacteria</taxon>
        <taxon>Bacillati</taxon>
        <taxon>Bacillota</taxon>
        <taxon>Bacilli</taxon>
        <taxon>Bacillales</taxon>
        <taxon>Bacillaceae</taxon>
    </lineage>
</organism>
<dbReference type="Pfam" id="PF00916">
    <property type="entry name" value="Sulfate_transp"/>
    <property type="match status" value="1"/>
</dbReference>
<proteinExistence type="predicted"/>
<feature type="transmembrane region" description="Helical" evidence="5">
    <location>
        <begin position="66"/>
        <end position="84"/>
    </location>
</feature>
<evidence type="ECO:0000313" key="8">
    <source>
        <dbReference type="Proteomes" id="UP000275076"/>
    </source>
</evidence>
<evidence type="ECO:0000313" key="7">
    <source>
        <dbReference type="EMBL" id="RSL34723.1"/>
    </source>
</evidence>
<dbReference type="InterPro" id="IPR011547">
    <property type="entry name" value="SLC26A/SulP_dom"/>
</dbReference>
<protein>
    <recommendedName>
        <fullName evidence="6">SLC26A/SulP transporter domain-containing protein</fullName>
    </recommendedName>
</protein>
<accession>A0A3R9PBH3</accession>
<evidence type="ECO:0000256" key="1">
    <source>
        <dbReference type="ARBA" id="ARBA00004141"/>
    </source>
</evidence>